<proteinExistence type="predicted"/>
<dbReference type="Proteomes" id="UP000765507">
    <property type="component" value="Unassembled WGS sequence"/>
</dbReference>
<accession>A0A8T1T3W7</accession>
<dbReference type="EMBL" id="JAHGAV010000044">
    <property type="protein sequence ID" value="KAG6935434.1"/>
    <property type="molecule type" value="Genomic_DNA"/>
</dbReference>
<evidence type="ECO:0000256" key="1">
    <source>
        <dbReference type="SAM" id="MobiDB-lite"/>
    </source>
</evidence>
<organism evidence="2 3">
    <name type="scientific">Chelydra serpentina</name>
    <name type="common">Snapping turtle</name>
    <name type="synonym">Testudo serpentina</name>
    <dbReference type="NCBI Taxonomy" id="8475"/>
    <lineage>
        <taxon>Eukaryota</taxon>
        <taxon>Metazoa</taxon>
        <taxon>Chordata</taxon>
        <taxon>Craniata</taxon>
        <taxon>Vertebrata</taxon>
        <taxon>Euteleostomi</taxon>
        <taxon>Archelosauria</taxon>
        <taxon>Testudinata</taxon>
        <taxon>Testudines</taxon>
        <taxon>Cryptodira</taxon>
        <taxon>Durocryptodira</taxon>
        <taxon>Americhelydia</taxon>
        <taxon>Chelydroidea</taxon>
        <taxon>Chelydridae</taxon>
        <taxon>Chelydra</taxon>
    </lineage>
</organism>
<dbReference type="AlphaFoldDB" id="A0A8T1T3W7"/>
<keyword evidence="3" id="KW-1185">Reference proteome</keyword>
<name>A0A8T1T3W7_CHESE</name>
<gene>
    <name evidence="2" type="primary">UNC5CL</name>
    <name evidence="2" type="ORF">G0U57_014945</name>
</gene>
<dbReference type="OrthoDB" id="5973910at2759"/>
<feature type="region of interest" description="Disordered" evidence="1">
    <location>
        <begin position="78"/>
        <end position="106"/>
    </location>
</feature>
<evidence type="ECO:0000313" key="3">
    <source>
        <dbReference type="Proteomes" id="UP000765507"/>
    </source>
</evidence>
<evidence type="ECO:0000313" key="2">
    <source>
        <dbReference type="EMBL" id="KAG6935434.1"/>
    </source>
</evidence>
<reference evidence="2 3" key="1">
    <citation type="journal article" date="2020" name="G3 (Bethesda)">
        <title>Draft Genome of the Common Snapping Turtle, Chelydra serpentina, a Model for Phenotypic Plasticity in Reptiles.</title>
        <authorList>
            <person name="Das D."/>
            <person name="Singh S.K."/>
            <person name="Bierstedt J."/>
            <person name="Erickson A."/>
            <person name="Galli G.L.J."/>
            <person name="Crossley D.A. 2nd"/>
            <person name="Rhen T."/>
        </authorList>
    </citation>
    <scope>NUCLEOTIDE SEQUENCE [LARGE SCALE GENOMIC DNA]</scope>
    <source>
        <strain evidence="2">KW</strain>
    </source>
</reference>
<comment type="caution">
    <text evidence="2">The sequence shown here is derived from an EMBL/GenBank/DDBJ whole genome shotgun (WGS) entry which is preliminary data.</text>
</comment>
<protein>
    <submittedName>
        <fullName evidence="2">Unc-5 family C-terminal like</fullName>
    </submittedName>
</protein>
<sequence length="142" mass="15815">MKSLLQCTHSVFCMPAKPSAAILLVFEEQNGSLRDLYNIMVAMGRLDWASVIEGFLNVTSNGHCCNLAASAPSQAGIESPWNVNGKRTGSPQPGPPEQGSCRRELTKTRGWSDKRRTFELQWLVLPNLDWLSPPLEFWRQAA</sequence>